<gene>
    <name evidence="2" type="primary">CSON009898</name>
</gene>
<evidence type="ECO:0000259" key="1">
    <source>
        <dbReference type="SMART" id="SM00587"/>
    </source>
</evidence>
<protein>
    <submittedName>
        <fullName evidence="2">CSON009898 protein</fullName>
    </submittedName>
</protein>
<dbReference type="SUPFAM" id="SSF56112">
    <property type="entry name" value="Protein kinase-like (PK-like)"/>
    <property type="match status" value="1"/>
</dbReference>
<dbReference type="PANTHER" id="PTHR11012">
    <property type="entry name" value="PROTEIN KINASE-LIKE DOMAIN-CONTAINING"/>
    <property type="match status" value="1"/>
</dbReference>
<proteinExistence type="predicted"/>
<accession>A0A336M155</accession>
<evidence type="ECO:0000313" key="2">
    <source>
        <dbReference type="EMBL" id="SSX23974.1"/>
    </source>
</evidence>
<dbReference type="Pfam" id="PF02958">
    <property type="entry name" value="EcKL"/>
    <property type="match status" value="1"/>
</dbReference>
<dbReference type="EMBL" id="UFQT01000397">
    <property type="protein sequence ID" value="SSX23974.1"/>
    <property type="molecule type" value="Genomic_DNA"/>
</dbReference>
<name>A0A336M155_CULSO</name>
<dbReference type="Gene3D" id="3.90.1200.10">
    <property type="match status" value="1"/>
</dbReference>
<dbReference type="AlphaFoldDB" id="A0A336M155"/>
<dbReference type="VEuPathDB" id="VectorBase:CSON009898"/>
<feature type="domain" description="CHK kinase-like" evidence="1">
    <location>
        <begin position="149"/>
        <end position="340"/>
    </location>
</feature>
<reference evidence="2" key="1">
    <citation type="submission" date="2018-07" db="EMBL/GenBank/DDBJ databases">
        <authorList>
            <person name="Quirk P.G."/>
            <person name="Krulwich T.A."/>
        </authorList>
    </citation>
    <scope>NUCLEOTIDE SEQUENCE</scope>
</reference>
<dbReference type="InterPro" id="IPR015897">
    <property type="entry name" value="CHK_kinase-like"/>
</dbReference>
<dbReference type="InterPro" id="IPR011009">
    <property type="entry name" value="Kinase-like_dom_sf"/>
</dbReference>
<dbReference type="SMART" id="SM00587">
    <property type="entry name" value="CHK"/>
    <property type="match status" value="1"/>
</dbReference>
<organism evidence="2">
    <name type="scientific">Culicoides sonorensis</name>
    <name type="common">Biting midge</name>
    <dbReference type="NCBI Taxonomy" id="179676"/>
    <lineage>
        <taxon>Eukaryota</taxon>
        <taxon>Metazoa</taxon>
        <taxon>Ecdysozoa</taxon>
        <taxon>Arthropoda</taxon>
        <taxon>Hexapoda</taxon>
        <taxon>Insecta</taxon>
        <taxon>Pterygota</taxon>
        <taxon>Neoptera</taxon>
        <taxon>Endopterygota</taxon>
        <taxon>Diptera</taxon>
        <taxon>Nematocera</taxon>
        <taxon>Chironomoidea</taxon>
        <taxon>Ceratopogonidae</taxon>
        <taxon>Ceratopogoninae</taxon>
        <taxon>Culicoides</taxon>
        <taxon>Monoculicoides</taxon>
    </lineage>
</organism>
<sequence>MKHYMCTMTTKSEYNSDELNPPEWLNADFFKTALKAFKKSDSVVVKNLILKPGTKPGEHYASVMFRAEVTYTLNHCKETPSTIQLILKTMPTEEGAKMELLKETTAFKTEMRMYKEILPEMQQILAQINDNTIIAPTLVYQSNFPAPVIVFIDESPNGFVSYTEPLNLEQIQVVIERIAKFHACSVYMNENGFYMTTFNDCPYQIVEGRSDFLEDLFMPSIRKGVQAICTWKDCEIIGSILAKNLEVFPNQIRDLFLNTKKRMYSVLSHGDFHFKNMMYRNSGLKSEDYLLIDFQFCQWNTPANDIFFLLNSISDHDVRANHRQFVIQSYFQIFRSTLEKLGYKGPILRLLDLQMELLRCELIEYMYYIIFVPFQYVDWANVDVNAMMETKDFHTTTKSAWTSPDFQNNFIKFVTHLIEIGVFEDKS</sequence>
<dbReference type="PANTHER" id="PTHR11012:SF12">
    <property type="entry name" value="CHK KINASE-LIKE DOMAIN-CONTAINING PROTEIN-RELATED"/>
    <property type="match status" value="1"/>
</dbReference>
<dbReference type="OMA" id="CTPCIYH"/>
<dbReference type="InterPro" id="IPR004119">
    <property type="entry name" value="EcKL"/>
</dbReference>